<protein>
    <recommendedName>
        <fullName evidence="5">High frequency lysogenization protein HflD</fullName>
    </recommendedName>
</protein>
<comment type="caution">
    <text evidence="3">The sequence shown here is derived from an EMBL/GenBank/DDBJ whole genome shotgun (WGS) entry which is preliminary data.</text>
</comment>
<dbReference type="RefSeq" id="WP_225866838.1">
    <property type="nucleotide sequence ID" value="NZ_AP026695.1"/>
</dbReference>
<feature type="transmembrane region" description="Helical" evidence="2">
    <location>
        <begin position="145"/>
        <end position="167"/>
    </location>
</feature>
<sequence>MLTPALVMGLGLAVGLEHAFEPDHVAAVSTQISKSKYKQKSTKSLLRESFTKSSVLGALWGAGHTTTLILIGFLVYALAITIQEQVFSGLEFTVGIMLVFLGLTTILNKKLRLKHKHPHQHQDGSIHFDEHNHDDSDHEHTHRSYFIGLVHGLAGSGSLVVLTAATLDNVGMVLGFIAIFGVGSMIGMALVGSLMGIPLVFANKIKLVQKCFRYVAGGFSLVIGFNIMYQIGVVGHLFGF</sequence>
<proteinExistence type="predicted"/>
<evidence type="ECO:0000256" key="1">
    <source>
        <dbReference type="SAM" id="MobiDB-lite"/>
    </source>
</evidence>
<keyword evidence="2" id="KW-0812">Transmembrane</keyword>
<dbReference type="AlphaFoldDB" id="A0A2S2KQM7"/>
<keyword evidence="4" id="KW-1185">Reference proteome</keyword>
<gene>
    <name evidence="3" type="ORF">NZNM25_07500</name>
</gene>
<organism evidence="3 4">
    <name type="scientific">Nitrosopumilus zosterae</name>
    <dbReference type="NCBI Taxonomy" id="718286"/>
    <lineage>
        <taxon>Archaea</taxon>
        <taxon>Nitrososphaerota</taxon>
        <taxon>Nitrososphaeria</taxon>
        <taxon>Nitrosopumilales</taxon>
        <taxon>Nitrosopumilaceae</taxon>
        <taxon>Nitrosopumilus</taxon>
    </lineage>
</organism>
<evidence type="ECO:0000256" key="2">
    <source>
        <dbReference type="SAM" id="Phobius"/>
    </source>
</evidence>
<feature type="transmembrane region" description="Helical" evidence="2">
    <location>
        <begin position="214"/>
        <end position="238"/>
    </location>
</feature>
<dbReference type="GeneID" id="76208926"/>
<feature type="transmembrane region" description="Helical" evidence="2">
    <location>
        <begin position="173"/>
        <end position="202"/>
    </location>
</feature>
<evidence type="ECO:0000313" key="3">
    <source>
        <dbReference type="EMBL" id="GBH33959.1"/>
    </source>
</evidence>
<evidence type="ECO:0000313" key="4">
    <source>
        <dbReference type="Proteomes" id="UP000245829"/>
    </source>
</evidence>
<feature type="transmembrane region" description="Helical" evidence="2">
    <location>
        <begin position="55"/>
        <end position="80"/>
    </location>
</feature>
<keyword evidence="2" id="KW-0472">Membrane</keyword>
<dbReference type="PANTHER" id="PTHR33876">
    <property type="entry name" value="UNNAMED PRODUCT"/>
    <property type="match status" value="1"/>
</dbReference>
<name>A0A2S2KQM7_9ARCH</name>
<evidence type="ECO:0008006" key="5">
    <source>
        <dbReference type="Google" id="ProtNLM"/>
    </source>
</evidence>
<reference evidence="3 4" key="1">
    <citation type="submission" date="2018-05" db="EMBL/GenBank/DDBJ databases">
        <title>genome sequencing of Nitrosopumilus sp. NM25.</title>
        <authorList>
            <person name="Mori K."/>
            <person name="Nakagawa T."/>
        </authorList>
    </citation>
    <scope>NUCLEOTIDE SEQUENCE [LARGE SCALE GENOMIC DNA]</scope>
    <source>
        <strain evidence="3 4">NM25</strain>
    </source>
</reference>
<dbReference type="InterPro" id="IPR052776">
    <property type="entry name" value="Chloro_ReproSupport/MetalTrans"/>
</dbReference>
<dbReference type="PANTHER" id="PTHR33876:SF4">
    <property type="entry name" value="CHLOROPLAST PROTEIN FOR GROWTH AND FERTILITY 2"/>
    <property type="match status" value="1"/>
</dbReference>
<dbReference type="Proteomes" id="UP000245829">
    <property type="component" value="Unassembled WGS sequence"/>
</dbReference>
<feature type="transmembrane region" description="Helical" evidence="2">
    <location>
        <begin position="86"/>
        <end position="107"/>
    </location>
</feature>
<dbReference type="EMBL" id="BGKI01000004">
    <property type="protein sequence ID" value="GBH33959.1"/>
    <property type="molecule type" value="Genomic_DNA"/>
</dbReference>
<feature type="region of interest" description="Disordered" evidence="1">
    <location>
        <begin position="120"/>
        <end position="139"/>
    </location>
</feature>
<accession>A0A2S2KQM7</accession>
<keyword evidence="2" id="KW-1133">Transmembrane helix</keyword>